<organism evidence="1 2">
    <name type="scientific">Mucilaginibacter paludis DSM 18603</name>
    <dbReference type="NCBI Taxonomy" id="714943"/>
    <lineage>
        <taxon>Bacteria</taxon>
        <taxon>Pseudomonadati</taxon>
        <taxon>Bacteroidota</taxon>
        <taxon>Sphingobacteriia</taxon>
        <taxon>Sphingobacteriales</taxon>
        <taxon>Sphingobacteriaceae</taxon>
        <taxon>Mucilaginibacter</taxon>
    </lineage>
</organism>
<sequence>METIIKISPSELDKNLLDKIRAFIGTKENVDVTISIREFNDDYADALDQSINEAENTLSLVSFTMDDFMAYSPSKTQ</sequence>
<keyword evidence="2" id="KW-1185">Reference proteome</keyword>
<dbReference type="OrthoDB" id="962237at2"/>
<proteinExistence type="predicted"/>
<gene>
    <name evidence="1" type="ORF">Mucpa_2514</name>
</gene>
<evidence type="ECO:0000313" key="1">
    <source>
        <dbReference type="EMBL" id="EHQ26629.1"/>
    </source>
</evidence>
<evidence type="ECO:0000313" key="2">
    <source>
        <dbReference type="Proteomes" id="UP000002774"/>
    </source>
</evidence>
<dbReference type="STRING" id="714943.Mucpa_2514"/>
<name>H1XZI5_9SPHI</name>
<dbReference type="Proteomes" id="UP000002774">
    <property type="component" value="Chromosome"/>
</dbReference>
<dbReference type="HOGENOM" id="CLU_2634232_0_0_10"/>
<dbReference type="AlphaFoldDB" id="H1XZI5"/>
<protein>
    <submittedName>
        <fullName evidence="1">Uncharacterized protein</fullName>
    </submittedName>
</protein>
<reference evidence="1" key="1">
    <citation type="submission" date="2011-09" db="EMBL/GenBank/DDBJ databases">
        <title>The permanent draft genome of Mucilaginibacter paludis DSM 18603.</title>
        <authorList>
            <consortium name="US DOE Joint Genome Institute (JGI-PGF)"/>
            <person name="Lucas S."/>
            <person name="Han J."/>
            <person name="Lapidus A."/>
            <person name="Bruce D."/>
            <person name="Goodwin L."/>
            <person name="Pitluck S."/>
            <person name="Peters L."/>
            <person name="Kyrpides N."/>
            <person name="Mavromatis K."/>
            <person name="Ivanova N."/>
            <person name="Mikhailova N."/>
            <person name="Held B."/>
            <person name="Detter J.C."/>
            <person name="Tapia R."/>
            <person name="Han C."/>
            <person name="Land M."/>
            <person name="Hauser L."/>
            <person name="Markowitz V."/>
            <person name="Cheng J.-F."/>
            <person name="Hugenholtz P."/>
            <person name="Woyke T."/>
            <person name="Wu D."/>
            <person name="Tindall B."/>
            <person name="Brambilla E."/>
            <person name="Klenk H.-P."/>
            <person name="Eisen J.A."/>
        </authorList>
    </citation>
    <scope>NUCLEOTIDE SEQUENCE [LARGE SCALE GENOMIC DNA]</scope>
    <source>
        <strain evidence="1">DSM 18603</strain>
    </source>
</reference>
<dbReference type="EMBL" id="CM001403">
    <property type="protein sequence ID" value="EHQ26629.1"/>
    <property type="molecule type" value="Genomic_DNA"/>
</dbReference>
<dbReference type="RefSeq" id="WP_008506747.1">
    <property type="nucleotide sequence ID" value="NZ_CM001403.1"/>
</dbReference>
<accession>H1XZI5</accession>